<sequence>MKYPKISTVSTKPPYMLLVEFDNQEKREYDVAKLLKNEMFAPLQNPVFFKTCKIDPTGYAVVWNEDIDISEYELWQNGKPIA</sequence>
<accession>A0A975MKR2</accession>
<proteinExistence type="predicted"/>
<dbReference type="KEGG" id="mpad:KEF85_09500"/>
<dbReference type="Proteomes" id="UP000676649">
    <property type="component" value="Chromosome"/>
</dbReference>
<dbReference type="Pfam" id="PF10387">
    <property type="entry name" value="DUF2442"/>
    <property type="match status" value="1"/>
</dbReference>
<dbReference type="EMBL" id="CP073754">
    <property type="protein sequence ID" value="QWF69616.1"/>
    <property type="molecule type" value="Genomic_DNA"/>
</dbReference>
<dbReference type="AlphaFoldDB" id="A0A975MKR2"/>
<reference evidence="1" key="1">
    <citation type="submission" date="2021-04" db="EMBL/GenBank/DDBJ databases">
        <title>Draft genome sequence data of methanotrophic Methylovulum sp. strain S1L and Methylomonas sp. strain S2AM isolated from boreal lake water columns.</title>
        <authorList>
            <person name="Rissanen A.J."/>
            <person name="Mangayil R."/>
            <person name="Svenning M.M."/>
            <person name="Khanongnuch R."/>
        </authorList>
    </citation>
    <scope>NUCLEOTIDE SEQUENCE</scope>
    <source>
        <strain evidence="1">S2AM</strain>
    </source>
</reference>
<protein>
    <submittedName>
        <fullName evidence="1">DUF2442 domain-containing protein</fullName>
    </submittedName>
</protein>
<dbReference type="SUPFAM" id="SSF143880">
    <property type="entry name" value="NE0471 N-terminal domain-like"/>
    <property type="match status" value="1"/>
</dbReference>
<dbReference type="Gene3D" id="3.30.2020.10">
    <property type="entry name" value="NE0471-like N-terminal domain"/>
    <property type="match status" value="1"/>
</dbReference>
<dbReference type="InterPro" id="IPR018841">
    <property type="entry name" value="DUF2442"/>
</dbReference>
<dbReference type="InterPro" id="IPR036782">
    <property type="entry name" value="NE0471-like_N"/>
</dbReference>
<keyword evidence="2" id="KW-1185">Reference proteome</keyword>
<dbReference type="RefSeq" id="WP_215579900.1">
    <property type="nucleotide sequence ID" value="NZ_CP073754.1"/>
</dbReference>
<name>A0A975MKR2_9GAMM</name>
<evidence type="ECO:0000313" key="2">
    <source>
        <dbReference type="Proteomes" id="UP000676649"/>
    </source>
</evidence>
<gene>
    <name evidence="1" type="ORF">KEF85_09500</name>
</gene>
<evidence type="ECO:0000313" key="1">
    <source>
        <dbReference type="EMBL" id="QWF69616.1"/>
    </source>
</evidence>
<organism evidence="1 2">
    <name type="scientific">Methylomonas paludis</name>
    <dbReference type="NCBI Taxonomy" id="1173101"/>
    <lineage>
        <taxon>Bacteria</taxon>
        <taxon>Pseudomonadati</taxon>
        <taxon>Pseudomonadota</taxon>
        <taxon>Gammaproteobacteria</taxon>
        <taxon>Methylococcales</taxon>
        <taxon>Methylococcaceae</taxon>
        <taxon>Methylomonas</taxon>
    </lineage>
</organism>